<dbReference type="PaxDb" id="9598-ENSPTRP00000053196"/>
<evidence type="ECO:0000313" key="2">
    <source>
        <dbReference type="Proteomes" id="UP000002277"/>
    </source>
</evidence>
<dbReference type="EMBL" id="AC191773">
    <property type="status" value="NOT_ANNOTATED_CDS"/>
    <property type="molecule type" value="Genomic_DNA"/>
</dbReference>
<dbReference type="Proteomes" id="UP000002277">
    <property type="component" value="Chromosome 17"/>
</dbReference>
<name>A0A2I3T140_PANTR</name>
<dbReference type="Bgee" id="ENSPTRG00000047870">
    <property type="expression patterns" value="Expressed in cerebellar cortex and 14 other cell types or tissues"/>
</dbReference>
<protein>
    <submittedName>
        <fullName evidence="1">Uncharacterized protein</fullName>
    </submittedName>
</protein>
<dbReference type="GeneTree" id="ENSGT00410000028787"/>
<proteinExistence type="predicted"/>
<dbReference type="InParanoid" id="A0A2I3T140"/>
<dbReference type="AlphaFoldDB" id="A0A2I3T140"/>
<dbReference type="OMA" id="AFLGRTW"/>
<accession>A0A2I3T140</accession>
<reference evidence="1 2" key="1">
    <citation type="journal article" date="2005" name="Nature">
        <title>Initial sequence of the chimpanzee genome and comparison with the human genome.</title>
        <authorList>
            <consortium name="Chimpanzee sequencing and analysis consortium"/>
        </authorList>
    </citation>
    <scope>NUCLEOTIDE SEQUENCE [LARGE SCALE GENOMIC DNA]</scope>
</reference>
<reference evidence="1" key="2">
    <citation type="submission" date="2025-08" db="UniProtKB">
        <authorList>
            <consortium name="Ensembl"/>
        </authorList>
    </citation>
    <scope>IDENTIFICATION</scope>
</reference>
<evidence type="ECO:0000313" key="1">
    <source>
        <dbReference type="Ensembl" id="ENSPTRP00000082917.1"/>
    </source>
</evidence>
<sequence>MLSVSRPCFSQGAFLGRTLGSVWAQGGSRLPLCFWYRIRCGRPAVVHMGGEGARWEKGARGRKEHRLRRSDLGSRPVPFLAQGIPDIVIRLLCLSAGSASSHQASDPLSSAAATLAAELDWALVSQKSSEDLAPPSLLLNCISFLITQCPHPRWLPG</sequence>
<reference evidence="1" key="3">
    <citation type="submission" date="2025-09" db="UniProtKB">
        <authorList>
            <consortium name="Ensembl"/>
        </authorList>
    </citation>
    <scope>IDENTIFICATION</scope>
</reference>
<keyword evidence="2" id="KW-1185">Reference proteome</keyword>
<organism evidence="1 2">
    <name type="scientific">Pan troglodytes</name>
    <name type="common">Chimpanzee</name>
    <dbReference type="NCBI Taxonomy" id="9598"/>
    <lineage>
        <taxon>Eukaryota</taxon>
        <taxon>Metazoa</taxon>
        <taxon>Chordata</taxon>
        <taxon>Craniata</taxon>
        <taxon>Vertebrata</taxon>
        <taxon>Euteleostomi</taxon>
        <taxon>Mammalia</taxon>
        <taxon>Eutheria</taxon>
        <taxon>Euarchontoglires</taxon>
        <taxon>Primates</taxon>
        <taxon>Haplorrhini</taxon>
        <taxon>Catarrhini</taxon>
        <taxon>Hominidae</taxon>
        <taxon>Pan</taxon>
    </lineage>
</organism>
<dbReference type="Ensembl" id="ENSPTRT00000080640.1">
    <property type="protein sequence ID" value="ENSPTRP00000082917.1"/>
    <property type="gene ID" value="ENSPTRG00000047870.1"/>
</dbReference>